<dbReference type="InterPro" id="IPR002068">
    <property type="entry name" value="A-crystallin/Hsp20_dom"/>
</dbReference>
<evidence type="ECO:0000256" key="2">
    <source>
        <dbReference type="PROSITE-ProRule" id="PRU00285"/>
    </source>
</evidence>
<dbReference type="InterPro" id="IPR008978">
    <property type="entry name" value="HSP20-like_chaperone"/>
</dbReference>
<dbReference type="AlphaFoldDB" id="A0A2X0LSB9"/>
<dbReference type="InterPro" id="IPR031107">
    <property type="entry name" value="Small_HSP"/>
</dbReference>
<protein>
    <submittedName>
        <fullName evidence="5">BQ5605_C012g06925 protein</fullName>
    </submittedName>
</protein>
<dbReference type="Gene3D" id="2.60.40.790">
    <property type="match status" value="1"/>
</dbReference>
<dbReference type="Proteomes" id="UP000249464">
    <property type="component" value="Unassembled WGS sequence"/>
</dbReference>
<reference evidence="5 6" key="1">
    <citation type="submission" date="2016-11" db="EMBL/GenBank/DDBJ databases">
        <authorList>
            <person name="Jaros S."/>
            <person name="Januszkiewicz K."/>
            <person name="Wedrychowicz H."/>
        </authorList>
    </citation>
    <scope>NUCLEOTIDE SEQUENCE [LARGE SCALE GENOMIC DNA]</scope>
</reference>
<sequence>MARFSALCKLIDAKSVWHIQNRASYSGRSRSDPDTLALLGRPNNVEEIRLFLRVSTSACAVGRFPNFRRPSMESNDLERTRAHSLFLLPFPSPPPHQTTLHTHTAHPTLDTFTALPSIDQGSLPLTPLASSAHLPPLNHPQGNTHRTNMSLSLFPRLTHTDDDFGFAPFHLLGLRPSGQNTGATRDQNELGFSPRVNIIEKGGKAEATFELAGLTKDQVKIMLDRGLLTVSGTVQSEDTKEEGTWRVHERRTGSFERSIRVNPSLKEEDIKASMENGILKVEYPLETKETKAKAIKIS</sequence>
<evidence type="ECO:0000256" key="3">
    <source>
        <dbReference type="RuleBase" id="RU003616"/>
    </source>
</evidence>
<dbReference type="CDD" id="cd06464">
    <property type="entry name" value="ACD_sHsps-like"/>
    <property type="match status" value="1"/>
</dbReference>
<dbReference type="PANTHER" id="PTHR11527">
    <property type="entry name" value="HEAT-SHOCK PROTEIN 20 FAMILY MEMBER"/>
    <property type="match status" value="1"/>
</dbReference>
<organism evidence="5 6">
    <name type="scientific">Microbotryum silenes-dioicae</name>
    <dbReference type="NCBI Taxonomy" id="796604"/>
    <lineage>
        <taxon>Eukaryota</taxon>
        <taxon>Fungi</taxon>
        <taxon>Dikarya</taxon>
        <taxon>Basidiomycota</taxon>
        <taxon>Pucciniomycotina</taxon>
        <taxon>Microbotryomycetes</taxon>
        <taxon>Microbotryales</taxon>
        <taxon>Microbotryaceae</taxon>
        <taxon>Microbotryum</taxon>
    </lineage>
</organism>
<proteinExistence type="inferred from homology"/>
<evidence type="ECO:0000313" key="5">
    <source>
        <dbReference type="EMBL" id="SGY16611.1"/>
    </source>
</evidence>
<comment type="similarity">
    <text evidence="2 3">Belongs to the small heat shock protein (HSP20) family.</text>
</comment>
<evidence type="ECO:0000259" key="4">
    <source>
        <dbReference type="PROSITE" id="PS01031"/>
    </source>
</evidence>
<dbReference type="SUPFAM" id="SSF49764">
    <property type="entry name" value="HSP20-like chaperones"/>
    <property type="match status" value="1"/>
</dbReference>
<gene>
    <name evidence="5" type="primary">BQ5605_C012g06925</name>
    <name evidence="5" type="ORF">BQ5605_C012G06925</name>
</gene>
<dbReference type="EMBL" id="FQNC01000014">
    <property type="protein sequence ID" value="SGY16611.1"/>
    <property type="molecule type" value="Genomic_DNA"/>
</dbReference>
<name>A0A2X0LSB9_9BASI</name>
<feature type="domain" description="SHSP" evidence="4">
    <location>
        <begin position="187"/>
        <end position="298"/>
    </location>
</feature>
<dbReference type="STRING" id="796604.A0A2X0LSB9"/>
<dbReference type="Pfam" id="PF00011">
    <property type="entry name" value="HSP20"/>
    <property type="match status" value="1"/>
</dbReference>
<accession>A0A2X0LSB9</accession>
<dbReference type="PROSITE" id="PS01031">
    <property type="entry name" value="SHSP"/>
    <property type="match status" value="1"/>
</dbReference>
<keyword evidence="6" id="KW-1185">Reference proteome</keyword>
<evidence type="ECO:0000313" key="6">
    <source>
        <dbReference type="Proteomes" id="UP000249464"/>
    </source>
</evidence>
<evidence type="ECO:0000256" key="1">
    <source>
        <dbReference type="ARBA" id="ARBA00023016"/>
    </source>
</evidence>
<keyword evidence="1" id="KW-0346">Stress response</keyword>